<gene>
    <name evidence="3" type="ORF">JTE90_026845</name>
</gene>
<dbReference type="AlphaFoldDB" id="A0AAV6TZ09"/>
<dbReference type="EMBL" id="JAFNEN010000863">
    <property type="protein sequence ID" value="KAG8176596.1"/>
    <property type="molecule type" value="Genomic_DNA"/>
</dbReference>
<feature type="compositionally biased region" description="Acidic residues" evidence="1">
    <location>
        <begin position="75"/>
        <end position="87"/>
    </location>
</feature>
<accession>A0AAV6TZ09</accession>
<evidence type="ECO:0000313" key="4">
    <source>
        <dbReference type="Proteomes" id="UP000827092"/>
    </source>
</evidence>
<sequence>MEINDDPDGNGRFITPIKKTPSIGNSTNYEASSASNASNNDPWKKMPNRLTAKRKHQSSTTPDFEHPNKYKISDENSENQNDIEIDDPFQTTTTGPTSRIPPFIITNPQFNWIEFRKKIKSSYPEEQFTGKANGENFKLQMKTPIGYRLICSMLKNDGIHFSTYGFKDQNPLKAVIRNIPADIPTDDILAELKEQNIPVQRVHQLKKTVGAEKIPLPIYFIDVDRSDEGKKIYSVTEILNIKINVTSYKKGDNITQYPNYRNPLLSPNHAQPAPKPHSAPSLKSPSQVPQLPNKPSRKHLQPQLQPQTHGQDPLSSHDKSPSTSNLSHPFHRPTLPQALNQASISSPSSTYSRNTGSNSKTPRTS</sequence>
<evidence type="ECO:0000259" key="2">
    <source>
        <dbReference type="Pfam" id="PF07530"/>
    </source>
</evidence>
<evidence type="ECO:0000313" key="3">
    <source>
        <dbReference type="EMBL" id="KAG8176596.1"/>
    </source>
</evidence>
<dbReference type="Proteomes" id="UP000827092">
    <property type="component" value="Unassembled WGS sequence"/>
</dbReference>
<feature type="compositionally biased region" description="Polar residues" evidence="1">
    <location>
        <begin position="281"/>
        <end position="290"/>
    </location>
</feature>
<feature type="region of interest" description="Disordered" evidence="1">
    <location>
        <begin position="1"/>
        <end position="101"/>
    </location>
</feature>
<proteinExistence type="predicted"/>
<feature type="compositionally biased region" description="Basic and acidic residues" evidence="1">
    <location>
        <begin position="63"/>
        <end position="74"/>
    </location>
</feature>
<evidence type="ECO:0000256" key="1">
    <source>
        <dbReference type="SAM" id="MobiDB-lite"/>
    </source>
</evidence>
<protein>
    <recommendedName>
        <fullName evidence="2">Pre-C2HC domain-containing protein</fullName>
    </recommendedName>
</protein>
<feature type="domain" description="Pre-C2HC" evidence="2">
    <location>
        <begin position="187"/>
        <end position="250"/>
    </location>
</feature>
<comment type="caution">
    <text evidence="3">The sequence shown here is derived from an EMBL/GenBank/DDBJ whole genome shotgun (WGS) entry which is preliminary data.</text>
</comment>
<name>A0AAV6TZ09_9ARAC</name>
<feature type="compositionally biased region" description="Low complexity" evidence="1">
    <location>
        <begin position="25"/>
        <end position="40"/>
    </location>
</feature>
<feature type="compositionally biased region" description="Polar residues" evidence="1">
    <location>
        <begin position="302"/>
        <end position="314"/>
    </location>
</feature>
<feature type="compositionally biased region" description="Polar residues" evidence="1">
    <location>
        <begin position="337"/>
        <end position="365"/>
    </location>
</feature>
<keyword evidence="4" id="KW-1185">Reference proteome</keyword>
<organism evidence="3 4">
    <name type="scientific">Oedothorax gibbosus</name>
    <dbReference type="NCBI Taxonomy" id="931172"/>
    <lineage>
        <taxon>Eukaryota</taxon>
        <taxon>Metazoa</taxon>
        <taxon>Ecdysozoa</taxon>
        <taxon>Arthropoda</taxon>
        <taxon>Chelicerata</taxon>
        <taxon>Arachnida</taxon>
        <taxon>Araneae</taxon>
        <taxon>Araneomorphae</taxon>
        <taxon>Entelegynae</taxon>
        <taxon>Araneoidea</taxon>
        <taxon>Linyphiidae</taxon>
        <taxon>Erigoninae</taxon>
        <taxon>Oedothorax</taxon>
    </lineage>
</organism>
<reference evidence="3 4" key="1">
    <citation type="journal article" date="2022" name="Nat. Ecol. Evol.">
        <title>A masculinizing supergene underlies an exaggerated male reproductive morph in a spider.</title>
        <authorList>
            <person name="Hendrickx F."/>
            <person name="De Corte Z."/>
            <person name="Sonet G."/>
            <person name="Van Belleghem S.M."/>
            <person name="Kostlbacher S."/>
            <person name="Vangestel C."/>
        </authorList>
    </citation>
    <scope>NUCLEOTIDE SEQUENCE [LARGE SCALE GENOMIC DNA]</scope>
    <source>
        <strain evidence="3">W744_W776</strain>
    </source>
</reference>
<feature type="region of interest" description="Disordered" evidence="1">
    <location>
        <begin position="259"/>
        <end position="365"/>
    </location>
</feature>
<dbReference type="InterPro" id="IPR006579">
    <property type="entry name" value="Pre_C2HC_dom"/>
</dbReference>
<dbReference type="Pfam" id="PF07530">
    <property type="entry name" value="PRE_C2HC"/>
    <property type="match status" value="1"/>
</dbReference>